<reference evidence="1" key="2">
    <citation type="journal article" date="2015" name="Data Brief">
        <title>Shoot transcriptome of the giant reed, Arundo donax.</title>
        <authorList>
            <person name="Barrero R.A."/>
            <person name="Guerrero F.D."/>
            <person name="Moolhuijzen P."/>
            <person name="Goolsby J.A."/>
            <person name="Tidwell J."/>
            <person name="Bellgard S.E."/>
            <person name="Bellgard M.I."/>
        </authorList>
    </citation>
    <scope>NUCLEOTIDE SEQUENCE</scope>
    <source>
        <tissue evidence="1">Shoot tissue taken approximately 20 cm above the soil surface</tissue>
    </source>
</reference>
<organism evidence="1">
    <name type="scientific">Arundo donax</name>
    <name type="common">Giant reed</name>
    <name type="synonym">Donax arundinaceus</name>
    <dbReference type="NCBI Taxonomy" id="35708"/>
    <lineage>
        <taxon>Eukaryota</taxon>
        <taxon>Viridiplantae</taxon>
        <taxon>Streptophyta</taxon>
        <taxon>Embryophyta</taxon>
        <taxon>Tracheophyta</taxon>
        <taxon>Spermatophyta</taxon>
        <taxon>Magnoliopsida</taxon>
        <taxon>Liliopsida</taxon>
        <taxon>Poales</taxon>
        <taxon>Poaceae</taxon>
        <taxon>PACMAD clade</taxon>
        <taxon>Arundinoideae</taxon>
        <taxon>Arundineae</taxon>
        <taxon>Arundo</taxon>
    </lineage>
</organism>
<protein>
    <submittedName>
        <fullName evidence="1">Uncharacterized protein</fullName>
    </submittedName>
</protein>
<reference evidence="1" key="1">
    <citation type="submission" date="2014-09" db="EMBL/GenBank/DDBJ databases">
        <authorList>
            <person name="Magalhaes I.L.F."/>
            <person name="Oliveira U."/>
            <person name="Santos F.R."/>
            <person name="Vidigal T.H.D.A."/>
            <person name="Brescovit A.D."/>
            <person name="Santos A.J."/>
        </authorList>
    </citation>
    <scope>NUCLEOTIDE SEQUENCE</scope>
    <source>
        <tissue evidence="1">Shoot tissue taken approximately 20 cm above the soil surface</tissue>
    </source>
</reference>
<name>A0A0A8Z6K1_ARUDO</name>
<evidence type="ECO:0000313" key="1">
    <source>
        <dbReference type="EMBL" id="JAD32390.1"/>
    </source>
</evidence>
<proteinExistence type="predicted"/>
<accession>A0A0A8Z6K1</accession>
<dbReference type="EMBL" id="GBRH01265505">
    <property type="protein sequence ID" value="JAD32390.1"/>
    <property type="molecule type" value="Transcribed_RNA"/>
</dbReference>
<dbReference type="AlphaFoldDB" id="A0A0A8Z6K1"/>
<sequence>MRMASCWGSAWQRVMKAMPAAMSRYSRGTATGLAPTAGYYPRARRMSPL</sequence>